<evidence type="ECO:0000313" key="12">
    <source>
        <dbReference type="Proteomes" id="UP000240987"/>
    </source>
</evidence>
<comment type="subunit">
    <text evidence="9">Homodimer.</text>
</comment>
<evidence type="ECO:0000256" key="8">
    <source>
        <dbReference type="ARBA" id="ARBA00023679"/>
    </source>
</evidence>
<dbReference type="InterPro" id="IPR015797">
    <property type="entry name" value="NUDIX_hydrolase-like_dom_sf"/>
</dbReference>
<comment type="function">
    <text evidence="9">mRNA decapping enzyme that specifically removes the nicotinamide adenine dinucleotide (NAD) cap from a subset of mRNAs by hydrolyzing the diphosphate linkage to produce nicotinamide mononucleotide (NMN) and 5' monophosphate mRNA. The NAD-cap is present at the 5'-end of some mRNAs and stabilizes RNA against 5'-processing. Has preference for mRNAs with a 5'-end purine. Catalyzes the hydrolysis of a broad range of dinucleotide pyrophosphates.</text>
</comment>
<name>A0A2T3J9M5_9GAMM</name>
<dbReference type="EC" id="3.6.1.22" evidence="9"/>
<dbReference type="PANTHER" id="PTHR42904:SF6">
    <property type="entry name" value="NAD-CAPPED RNA HYDROLASE NUDT12"/>
    <property type="match status" value="1"/>
</dbReference>
<organism evidence="11 12">
    <name type="scientific">Photobacterium frigidiphilum</name>
    <dbReference type="NCBI Taxonomy" id="264736"/>
    <lineage>
        <taxon>Bacteria</taxon>
        <taxon>Pseudomonadati</taxon>
        <taxon>Pseudomonadota</taxon>
        <taxon>Gammaproteobacteria</taxon>
        <taxon>Vibrionales</taxon>
        <taxon>Vibrionaceae</taxon>
        <taxon>Photobacterium</taxon>
    </lineage>
</organism>
<dbReference type="PROSITE" id="PS00893">
    <property type="entry name" value="NUDIX_BOX"/>
    <property type="match status" value="1"/>
</dbReference>
<keyword evidence="6 9" id="KW-0520">NAD</keyword>
<sequence>MDVTLMLNKRELAYWCVVNDRKLYLLDNAIPLLEESELIFNTDSARVIGEYLDHPVYWLEASDCSHNDDFYTQRELLGIDQTLFDLAGRATQLSHMLHTQGFCSVCGGAAVLAGDQFAMVCQQCSNAQYPRVSPCIIVAVRKNDQILLAQHPRHKTGIYTVIAGFVEAGETLEQCVAREVEEETGIQVHNIRYFSSQPWAFPSNIMMAFLADYESGELRPDYEELSDAIWAKATELPAIAPKGTIARVLIDETLDLIKGTKHI</sequence>
<comment type="catalytic activity">
    <reaction evidence="9">
        <text>NADH + H2O = reduced beta-nicotinamide D-ribonucleotide + AMP + 2 H(+)</text>
        <dbReference type="Rhea" id="RHEA:48868"/>
        <dbReference type="ChEBI" id="CHEBI:15377"/>
        <dbReference type="ChEBI" id="CHEBI:15378"/>
        <dbReference type="ChEBI" id="CHEBI:57945"/>
        <dbReference type="ChEBI" id="CHEBI:90832"/>
        <dbReference type="ChEBI" id="CHEBI:456215"/>
        <dbReference type="EC" id="3.6.1.22"/>
    </reaction>
</comment>
<evidence type="ECO:0000256" key="6">
    <source>
        <dbReference type="ARBA" id="ARBA00023027"/>
    </source>
</evidence>
<accession>A0A2T3J9M5</accession>
<dbReference type="InterPro" id="IPR022925">
    <property type="entry name" value="RNA_Hydrolase_NudC"/>
</dbReference>
<feature type="binding site" evidence="9">
    <location>
        <position position="103"/>
    </location>
    <ligand>
        <name>Zn(2+)</name>
        <dbReference type="ChEBI" id="CHEBI:29105"/>
    </ligand>
</feature>
<dbReference type="GO" id="GO:0019677">
    <property type="term" value="P:NAD+ catabolic process"/>
    <property type="evidence" value="ECO:0007669"/>
    <property type="project" value="TreeGrafter"/>
</dbReference>
<dbReference type="GO" id="GO:0030145">
    <property type="term" value="F:manganese ion binding"/>
    <property type="evidence" value="ECO:0007669"/>
    <property type="project" value="UniProtKB-UniRule"/>
</dbReference>
<dbReference type="EMBL" id="PYMJ01000029">
    <property type="protein sequence ID" value="PSU45540.1"/>
    <property type="molecule type" value="Genomic_DNA"/>
</dbReference>
<keyword evidence="2 9" id="KW-0479">Metal-binding</keyword>
<dbReference type="GO" id="GO:0110153">
    <property type="term" value="F:RNA NAD-cap (NMN-forming) hydrolase activity"/>
    <property type="evidence" value="ECO:0007669"/>
    <property type="project" value="RHEA"/>
</dbReference>
<dbReference type="InterPro" id="IPR049734">
    <property type="entry name" value="NudC-like_C"/>
</dbReference>
<evidence type="ECO:0000256" key="1">
    <source>
        <dbReference type="ARBA" id="ARBA00009595"/>
    </source>
</evidence>
<dbReference type="SUPFAM" id="SSF55811">
    <property type="entry name" value="Nudix"/>
    <property type="match status" value="2"/>
</dbReference>
<dbReference type="PANTHER" id="PTHR42904">
    <property type="entry name" value="NUDIX HYDROLASE, NUDC SUBFAMILY"/>
    <property type="match status" value="1"/>
</dbReference>
<dbReference type="HAMAP" id="MF_00297">
    <property type="entry name" value="Nudix_NudC"/>
    <property type="match status" value="1"/>
</dbReference>
<keyword evidence="3 9" id="KW-0378">Hydrolase</keyword>
<proteinExistence type="inferred from homology"/>
<feature type="binding site" evidence="9">
    <location>
        <position position="74"/>
    </location>
    <ligand>
        <name>substrate</name>
    </ligand>
</feature>
<dbReference type="GO" id="GO:0006742">
    <property type="term" value="P:NADP+ catabolic process"/>
    <property type="evidence" value="ECO:0007669"/>
    <property type="project" value="TreeGrafter"/>
</dbReference>
<feature type="binding site" evidence="9">
    <location>
        <position position="106"/>
    </location>
    <ligand>
        <name>Zn(2+)</name>
        <dbReference type="ChEBI" id="CHEBI:29105"/>
    </ligand>
</feature>
<feature type="binding site" evidence="9">
    <location>
        <position position="129"/>
    </location>
    <ligand>
        <name>substrate</name>
    </ligand>
</feature>
<feature type="binding site" evidence="9">
    <location>
        <position position="224"/>
    </location>
    <ligand>
        <name>a divalent metal cation</name>
        <dbReference type="ChEBI" id="CHEBI:60240"/>
        <label>3</label>
    </ligand>
</feature>
<feature type="binding site" evidence="9">
    <location>
        <position position="183"/>
    </location>
    <ligand>
        <name>a divalent metal cation</name>
        <dbReference type="ChEBI" id="CHEBI:60240"/>
        <label>1</label>
    </ligand>
</feature>
<feature type="binding site" evidence="9">
    <location>
        <position position="179"/>
    </location>
    <ligand>
        <name>a divalent metal cation</name>
        <dbReference type="ChEBI" id="CHEBI:60240"/>
        <label>3</label>
    </ligand>
</feature>
<dbReference type="Gene3D" id="3.90.79.10">
    <property type="entry name" value="Nucleoside Triphosphate Pyrophosphohydrolase"/>
    <property type="match status" value="1"/>
</dbReference>
<dbReference type="InterPro" id="IPR020084">
    <property type="entry name" value="NUDIX_hydrolase_CS"/>
</dbReference>
<feature type="binding site" evidence="9">
    <location>
        <position position="183"/>
    </location>
    <ligand>
        <name>a divalent metal cation</name>
        <dbReference type="ChEBI" id="CHEBI:60240"/>
        <label>3</label>
    </ligand>
</feature>
<dbReference type="GO" id="GO:0000287">
    <property type="term" value="F:magnesium ion binding"/>
    <property type="evidence" value="ECO:0007669"/>
    <property type="project" value="UniProtKB-UniRule"/>
</dbReference>
<dbReference type="InterPro" id="IPR000086">
    <property type="entry name" value="NUDIX_hydrolase_dom"/>
</dbReference>
<dbReference type="InterPro" id="IPR050241">
    <property type="entry name" value="NAD-cap_RNA_hydrolase_NudC"/>
</dbReference>
<protein>
    <recommendedName>
        <fullName evidence="9">NAD-capped RNA hydrolase NudC</fullName>
        <shortName evidence="9">DeNADding enzyme NudC</shortName>
        <ecNumber evidence="9">3.6.1.-</ecNumber>
    </recommendedName>
    <alternativeName>
        <fullName evidence="9">NADH pyrophosphatase</fullName>
        <ecNumber evidence="9">3.6.1.22</ecNumber>
    </alternativeName>
</protein>
<feature type="binding site" evidence="9">
    <location>
        <position position="224"/>
    </location>
    <ligand>
        <name>a divalent metal cation</name>
        <dbReference type="ChEBI" id="CHEBI:60240"/>
        <label>1</label>
    </ligand>
</feature>
<evidence type="ECO:0000256" key="7">
    <source>
        <dbReference type="ARBA" id="ARBA00023211"/>
    </source>
</evidence>
<dbReference type="GO" id="GO:0005829">
    <property type="term" value="C:cytosol"/>
    <property type="evidence" value="ECO:0007669"/>
    <property type="project" value="TreeGrafter"/>
</dbReference>
<feature type="binding site" evidence="9">
    <location>
        <position position="163"/>
    </location>
    <ligand>
        <name>a divalent metal cation</name>
        <dbReference type="ChEBI" id="CHEBI:60240"/>
        <label>1</label>
    </ligand>
</feature>
<keyword evidence="7 9" id="KW-0464">Manganese</keyword>
<dbReference type="OrthoDB" id="9791656at2"/>
<dbReference type="NCBIfam" id="NF001299">
    <property type="entry name" value="PRK00241.1"/>
    <property type="match status" value="1"/>
</dbReference>
<feature type="binding site" evidence="9">
    <location>
        <position position="179"/>
    </location>
    <ligand>
        <name>a divalent metal cation</name>
        <dbReference type="ChEBI" id="CHEBI:60240"/>
        <label>2</label>
    </ligand>
</feature>
<reference evidence="11 12" key="1">
    <citation type="submission" date="2018-01" db="EMBL/GenBank/DDBJ databases">
        <title>Whole genome sequencing of Histamine producing bacteria.</title>
        <authorList>
            <person name="Butler K."/>
        </authorList>
    </citation>
    <scope>NUCLEOTIDE SEQUENCE [LARGE SCALE GENOMIC DNA]</scope>
    <source>
        <strain evidence="11 12">JCM 12947</strain>
    </source>
</reference>
<comment type="catalytic activity">
    <reaction evidence="8">
        <text>a 5'-end NAD(+)-phospho-ribonucleoside in mRNA + H2O = a 5'-end phospho-adenosine-phospho-ribonucleoside in mRNA + beta-nicotinamide D-ribonucleotide + 2 H(+)</text>
        <dbReference type="Rhea" id="RHEA:60876"/>
        <dbReference type="Rhea" id="RHEA-COMP:15698"/>
        <dbReference type="Rhea" id="RHEA-COMP:15719"/>
        <dbReference type="ChEBI" id="CHEBI:14649"/>
        <dbReference type="ChEBI" id="CHEBI:15377"/>
        <dbReference type="ChEBI" id="CHEBI:15378"/>
        <dbReference type="ChEBI" id="CHEBI:144029"/>
        <dbReference type="ChEBI" id="CHEBI:144051"/>
    </reaction>
    <physiologicalReaction direction="left-to-right" evidence="8">
        <dbReference type="Rhea" id="RHEA:60877"/>
    </physiologicalReaction>
</comment>
<comment type="catalytic activity">
    <reaction evidence="9">
        <text>NAD(+) + H2O = beta-nicotinamide D-ribonucleotide + AMP + 2 H(+)</text>
        <dbReference type="Rhea" id="RHEA:11800"/>
        <dbReference type="ChEBI" id="CHEBI:14649"/>
        <dbReference type="ChEBI" id="CHEBI:15377"/>
        <dbReference type="ChEBI" id="CHEBI:15378"/>
        <dbReference type="ChEBI" id="CHEBI:57540"/>
        <dbReference type="ChEBI" id="CHEBI:456215"/>
        <dbReference type="EC" id="3.6.1.22"/>
    </reaction>
</comment>
<feature type="domain" description="Nudix hydrolase" evidence="10">
    <location>
        <begin position="130"/>
        <end position="253"/>
    </location>
</feature>
<dbReference type="InterPro" id="IPR015376">
    <property type="entry name" value="Znr_NADH_PPase"/>
</dbReference>
<feature type="binding site" evidence="9">
    <location>
        <position position="121"/>
    </location>
    <ligand>
        <name>Zn(2+)</name>
        <dbReference type="ChEBI" id="CHEBI:29105"/>
    </ligand>
</feature>
<feature type="binding site" evidence="9">
    <location>
        <position position="246"/>
    </location>
    <ligand>
        <name>substrate</name>
    </ligand>
</feature>
<dbReference type="GO" id="GO:0008270">
    <property type="term" value="F:zinc ion binding"/>
    <property type="evidence" value="ECO:0007669"/>
    <property type="project" value="UniProtKB-UniRule"/>
</dbReference>
<evidence type="ECO:0000256" key="5">
    <source>
        <dbReference type="ARBA" id="ARBA00022842"/>
    </source>
</evidence>
<comment type="cofactor">
    <cofactor evidence="9">
        <name>Mg(2+)</name>
        <dbReference type="ChEBI" id="CHEBI:18420"/>
    </cofactor>
    <cofactor evidence="9">
        <name>Mn(2+)</name>
        <dbReference type="ChEBI" id="CHEBI:29035"/>
    </cofactor>
    <text evidence="9">Divalent metal cations. Mg(2+) or Mn(2+).</text>
</comment>
<evidence type="ECO:0000259" key="10">
    <source>
        <dbReference type="PROSITE" id="PS51462"/>
    </source>
</evidence>
<dbReference type="FunFam" id="3.90.79.10:FF:000004">
    <property type="entry name" value="NADH pyrophosphatase"/>
    <property type="match status" value="1"/>
</dbReference>
<dbReference type="Proteomes" id="UP000240987">
    <property type="component" value="Unassembled WGS sequence"/>
</dbReference>
<dbReference type="GO" id="GO:0035529">
    <property type="term" value="F:NADH pyrophosphatase activity"/>
    <property type="evidence" value="ECO:0007669"/>
    <property type="project" value="TreeGrafter"/>
</dbReference>
<dbReference type="EC" id="3.6.1.-" evidence="9"/>
<dbReference type="Pfam" id="PF00293">
    <property type="entry name" value="NUDIX"/>
    <property type="match status" value="1"/>
</dbReference>
<evidence type="ECO:0000256" key="9">
    <source>
        <dbReference type="HAMAP-Rule" id="MF_00297"/>
    </source>
</evidence>
<keyword evidence="4 9" id="KW-0862">Zinc</keyword>
<feature type="short sequence motif" description="Nudix box" evidence="9">
    <location>
        <begin position="164"/>
        <end position="185"/>
    </location>
</feature>
<dbReference type="CDD" id="cd03429">
    <property type="entry name" value="NUDIX_NADH_pyrophosphatase_Nudt13"/>
    <property type="match status" value="1"/>
</dbReference>
<dbReference type="Gene3D" id="3.90.79.20">
    <property type="match status" value="1"/>
</dbReference>
<gene>
    <name evidence="9" type="primary">nudC</name>
    <name evidence="11" type="ORF">C9J12_21955</name>
</gene>
<comment type="caution">
    <text evidence="11">The sequence shown here is derived from an EMBL/GenBank/DDBJ whole genome shotgun (WGS) entry which is preliminary data.</text>
</comment>
<comment type="caution">
    <text evidence="9">Lacks conserved residue(s) required for the propagation of feature annotation.</text>
</comment>
<comment type="similarity">
    <text evidence="1 9">Belongs to the Nudix hydrolase family. NudC subfamily.</text>
</comment>
<comment type="cofactor">
    <cofactor evidence="9">
        <name>Zn(2+)</name>
        <dbReference type="ChEBI" id="CHEBI:29105"/>
    </cofactor>
    <text evidence="9">Binds 1 zinc ion per subunit.</text>
</comment>
<dbReference type="Pfam" id="PF09297">
    <property type="entry name" value="Zn_ribbon_NUD"/>
    <property type="match status" value="1"/>
</dbReference>
<feature type="binding site" evidence="9">
    <location>
        <begin position="197"/>
        <end position="204"/>
    </location>
    <ligand>
        <name>substrate</name>
    </ligand>
</feature>
<dbReference type="PROSITE" id="PS51462">
    <property type="entry name" value="NUDIX"/>
    <property type="match status" value="1"/>
</dbReference>
<evidence type="ECO:0000256" key="4">
    <source>
        <dbReference type="ARBA" id="ARBA00022833"/>
    </source>
</evidence>
<dbReference type="PRINTS" id="PR00502">
    <property type="entry name" value="NUDIXFAMILY"/>
</dbReference>
<evidence type="ECO:0000256" key="3">
    <source>
        <dbReference type="ARBA" id="ARBA00022801"/>
    </source>
</evidence>
<dbReference type="GO" id="GO:0000210">
    <property type="term" value="F:NAD+ diphosphatase activity"/>
    <property type="evidence" value="ECO:0007669"/>
    <property type="project" value="UniProtKB-UniRule"/>
</dbReference>
<dbReference type="AlphaFoldDB" id="A0A2T3J9M5"/>
<keyword evidence="5 9" id="KW-0460">Magnesium</keyword>
<evidence type="ECO:0000256" key="2">
    <source>
        <dbReference type="ARBA" id="ARBA00022723"/>
    </source>
</evidence>
<evidence type="ECO:0000313" key="11">
    <source>
        <dbReference type="EMBL" id="PSU45540.1"/>
    </source>
</evidence>
<feature type="binding site" evidence="9">
    <location>
        <position position="124"/>
    </location>
    <ligand>
        <name>Zn(2+)</name>
        <dbReference type="ChEBI" id="CHEBI:29105"/>
    </ligand>
</feature>
<dbReference type="InterPro" id="IPR020476">
    <property type="entry name" value="Nudix_hydrolase"/>
</dbReference>
<keyword evidence="12" id="KW-1185">Reference proteome</keyword>